<comment type="pathway">
    <text evidence="2">Antibiotic biosynthesis.</text>
</comment>
<dbReference type="PROSITE" id="PS00012">
    <property type="entry name" value="PHOSPHOPANTETHEINE"/>
    <property type="match status" value="2"/>
</dbReference>
<dbReference type="RefSeq" id="WP_285583933.1">
    <property type="nucleotide sequence ID" value="NZ_BSTK01000024.1"/>
</dbReference>
<dbReference type="InterPro" id="IPR009081">
    <property type="entry name" value="PP-bd_ACP"/>
</dbReference>
<keyword evidence="7" id="KW-0511">Multifunctional enzyme</keyword>
<feature type="active site" description="Proton acceptor; for dehydratase activity" evidence="9">
    <location>
        <position position="2621"/>
    </location>
</feature>
<feature type="domain" description="PKS/mFAS DH" evidence="13">
    <location>
        <begin position="2589"/>
        <end position="2844"/>
    </location>
</feature>
<dbReference type="Pfam" id="PF00109">
    <property type="entry name" value="ketoacyl-synt"/>
    <property type="match status" value="2"/>
</dbReference>
<dbReference type="Pfam" id="PF21089">
    <property type="entry name" value="PKS_DH_N"/>
    <property type="match status" value="2"/>
</dbReference>
<dbReference type="InterPro" id="IPR018201">
    <property type="entry name" value="Ketoacyl_synth_AS"/>
</dbReference>
<dbReference type="InterPro" id="IPR014031">
    <property type="entry name" value="Ketoacyl_synth_C"/>
</dbReference>
<dbReference type="InterPro" id="IPR020807">
    <property type="entry name" value="PKS_DH"/>
</dbReference>
<accession>A0A9W6SE97</accession>
<dbReference type="SMART" id="SM00823">
    <property type="entry name" value="PKS_PP"/>
    <property type="match status" value="2"/>
</dbReference>
<dbReference type="InterPro" id="IPR050091">
    <property type="entry name" value="PKS_NRPS_Biosynth_Enz"/>
</dbReference>
<evidence type="ECO:0000256" key="3">
    <source>
        <dbReference type="ARBA" id="ARBA00022450"/>
    </source>
</evidence>
<dbReference type="InterPro" id="IPR049551">
    <property type="entry name" value="PKS_DH_C"/>
</dbReference>
<dbReference type="Pfam" id="PF02801">
    <property type="entry name" value="Ketoacyl-synt_C"/>
    <property type="match status" value="2"/>
</dbReference>
<feature type="region of interest" description="C-terminal hotdog fold" evidence="9">
    <location>
        <begin position="1047"/>
        <end position="1180"/>
    </location>
</feature>
<evidence type="ECO:0000256" key="10">
    <source>
        <dbReference type="SAM" id="MobiDB-lite"/>
    </source>
</evidence>
<dbReference type="InterPro" id="IPR001227">
    <property type="entry name" value="Ac_transferase_dom_sf"/>
</dbReference>
<dbReference type="Pfam" id="PF00550">
    <property type="entry name" value="PP-binding"/>
    <property type="match status" value="2"/>
</dbReference>
<dbReference type="Gene3D" id="1.10.1200.10">
    <property type="entry name" value="ACP-like"/>
    <property type="match status" value="2"/>
</dbReference>
<dbReference type="InterPro" id="IPR036291">
    <property type="entry name" value="NAD(P)-bd_dom_sf"/>
</dbReference>
<dbReference type="EMBL" id="BSTK01000024">
    <property type="protein sequence ID" value="GLY91996.1"/>
    <property type="molecule type" value="Genomic_DNA"/>
</dbReference>
<dbReference type="Gene3D" id="3.40.366.10">
    <property type="entry name" value="Malonyl-Coenzyme A Acyl Carrier Protein, domain 2"/>
    <property type="match status" value="2"/>
</dbReference>
<feature type="domain" description="Ketosynthase family 3 (KS3)" evidence="12">
    <location>
        <begin position="33"/>
        <end position="456"/>
    </location>
</feature>
<dbReference type="Gene3D" id="3.40.50.720">
    <property type="entry name" value="NAD(P)-binding Rossmann-like Domain"/>
    <property type="match status" value="2"/>
</dbReference>
<keyword evidence="8" id="KW-0012">Acyltransferase</keyword>
<feature type="domain" description="Ketosynthase family 3 (KS3)" evidence="12">
    <location>
        <begin position="1709"/>
        <end position="2133"/>
    </location>
</feature>
<dbReference type="InterPro" id="IPR042104">
    <property type="entry name" value="PKS_dehydratase_sf"/>
</dbReference>
<evidence type="ECO:0000259" key="12">
    <source>
        <dbReference type="PROSITE" id="PS52004"/>
    </source>
</evidence>
<dbReference type="SUPFAM" id="SSF51735">
    <property type="entry name" value="NAD(P)-binding Rossmann-fold domains"/>
    <property type="match status" value="4"/>
</dbReference>
<dbReference type="Pfam" id="PF16197">
    <property type="entry name" value="KAsynt_C_assoc"/>
    <property type="match status" value="2"/>
</dbReference>
<organism evidence="14 15">
    <name type="scientific">Actinoallomurus iriomotensis</name>
    <dbReference type="NCBI Taxonomy" id="478107"/>
    <lineage>
        <taxon>Bacteria</taxon>
        <taxon>Bacillati</taxon>
        <taxon>Actinomycetota</taxon>
        <taxon>Actinomycetes</taxon>
        <taxon>Streptosporangiales</taxon>
        <taxon>Thermomonosporaceae</taxon>
        <taxon>Actinoallomurus</taxon>
    </lineage>
</organism>
<feature type="region of interest" description="N-terminal hotdog fold" evidence="9">
    <location>
        <begin position="915"/>
        <end position="1035"/>
    </location>
</feature>
<keyword evidence="4" id="KW-0597">Phosphoprotein</keyword>
<feature type="domain" description="PKS/mFAS DH" evidence="13">
    <location>
        <begin position="915"/>
        <end position="1180"/>
    </location>
</feature>
<dbReference type="InterPro" id="IPR036736">
    <property type="entry name" value="ACP-like_sf"/>
</dbReference>
<evidence type="ECO:0000256" key="2">
    <source>
        <dbReference type="ARBA" id="ARBA00004792"/>
    </source>
</evidence>
<comment type="cofactor">
    <cofactor evidence="1">
        <name>pantetheine 4'-phosphate</name>
        <dbReference type="ChEBI" id="CHEBI:47942"/>
    </cofactor>
</comment>
<sequence>MTTEQKLLDYLKWVTADLHEARRRIAELESGRGEPIAVVAMGCRLPGGVTSPEELWSLLAEGRDVIGAFPRGRGWPEDLVDPDPDARGHSYVGSGGFVHDADRFDAGLFGISPREAVTIDPQQRLLLETSWEVFERAGLDPSAMRDTRTGVFAGVAYHDYATRLRRVPPEFEGFVGTGSTSSVASGRVAYQFGLRGPAITIDTACSSALVAIHLAMRSLRGGECTMALAGGVTVMSSPAIFIEFSRQRGLAADGRCKAFSDDADGTAWGEGVGLVLLERLSDARRNGHPVLAVLRGSAVNQDGASNGLTAPSGPAQERVIAETLLDAGLSTSDVDAVEAHGTGTRLGDPIEARALLATYGADRDQPLWLGSVKSNLGHTQAAAGVVGLIKMIMAMRHGELPRTLHVEAPTTHVDWSTGAVRLLTEARPWPAGERPRRAGVSSFGISGTNAHLIVEQAPEPERAARPEPDDRPVPWVLSATSAPALAEQAARLRAHLAGNPGLTAVDVGFTLAGRARLAHRAVLLPGDDAGLAALALGEDRAGLVVGEARPGRRLALLFSGQGSQRPGAGSELYQRFPVFATAFDAVCALLDDALGTSVRDVAFAVDDERLHETGFAQPVLFALEVALFRLLEHWGVVPDLMLGHSIGELTAAHLAGVLDLPDACALVAARARLMQALPATGAMSAIEAAEDEVTAWLAVAPGVAVAAVNGPRSVVVSGDRDAVRALAATARENGRRTKELHVSHAFHSPHVDEVVAELVAVARGLTFHPPALPVVSTVTGEVTGQELCEPEYWGRQVRETVRFADGLRGLADAGATVFLEVGPDQVLSAAAEGCLPDAVHAATLAARRDEPQAVLSALAALDTAGVPVRWRTVLGDAGGRRIDLPTYAFQRERFWLPDAGGPGDASALGLDAADHPLLGAATNLADAGTHVFTGRVSLDEHPWLAAHAVDGRTVLPGMAALELAGWAGRRLGLDQVAELTLESPLMLAESGALRIQLAVAPDDDSGRRSFTIHSGHDGSWTRNATGVLATAAEQPHVDTSAWPPADAVAVSVDDLYDRLADHGYQYGPAFQGVRAAWRHGSDVLAEVSLPNAGTRFAPHPALLDAAMHATLLNDGGSGRALLPFAFTAATIAPSQASTLRVRITRTGPETLALIATDQDGATVATIESLTLRPMPIARSGALYAVDWSALPVTESAEPRRWAVFGEHGLDALLGDGVPDVVLAHAPVGGRPEAAAVWALDLVQRWLAAASFAESRLVVLTRGAVRAVPGDDPDPAGAAVWGLLRSAQTEHPDQFVLVDTDDEPLADETLAAALARDEPQCAVRAGTVRVPRLRRVSAGDGVPWPTAGTTLITGGTGALGTLLARHLVAVHGVRHLLLLSRRGPAAPGADALRDELAALGAEVRIVACDVTEPDALRAAVASIPDDRPLNAVVHAAGVLDDGLVESLSADRVRAVVRAKVSAAMTLHELTAERDLSAFVLFSSAAGVLSAPGQANYAAANAALDALAEHRRARGLPAVSLAWGAWATGMVERLSDADRTRLTRTGVAALSEQDGLALFDTALAAAEPVLVPVDLRVDELRRVQPAPPLLRELLGSRRAPTGSLRRRLAGLVDEERHRLVADLVATEVAAVLGYASTAQVRPEQVFRDLGFDSLTAVELRNRLRSATGLRLPATLVFDHPTPQALSTWLLGELTGAVPAARPAGRAVVRADEPVAIVGVACRYPGGVRSAEDLWDLVLAGRDAVTGFPTDRGWDVDALFHPDPDRVGTTYVREGGFLHDAAEFDAEFFGISPREALAMDPQQRLLLETAWETLENAGIDPATLRGSRTGVFAGVMYHDYGTRLASVPDELLGLIGTGTSGSVASGRLAYAFGFEGPAVTVDTACSSSLVALHLASQALRTGECSLALAGGVTVMSTPGIFVEFARQRGLAPDGRCKPFAASADGTGWGEGVGLLLLERLSDAQRNGHRVLAVIRGSAINQDGASNGLTAPNGISQQRVIRQALANAGLAPSEVDAVEAHGTGTTLGDPIEAQALLATYGADRDQPLWLGSIKSNIGHTQAAAGVAGVIKMIMAMRHGHLPRTLHVTEPTPHVDWTTGAVSLLTDATPWPETDQPRRAGISSFGVSGTNAHVIVEEPPNQPTTSTTTEPGPVLLPLSAKTPQALRDQAHQLLPYLDSHNTTDLAGSLTIRTHFNHRAVILGHTDEVRTGLTKLAAGQPADNVITGQAHTGRTVFVFPGQGSQWTGMGRELLDTSPAFAEAMTECATALAPHIDWPLLDVIRGETPMDTVDIVQPALFAMMVSLTKLWRHYGVEPDAVIGHSQGEIAAAHTAGALSLPDAARIVAVRSKLVAELSGHGAMASIPLPADTVHTDITPWNEQLCVAAINGPRSVVVSGDTTAIDALLDHYTTHNVQAKRIPVDYASHSPHIDRLREKILDAIADIRPRKTEIPFYSTVTATQLDTLELDADYWYRNLREPVRFHDTVHTLLADGFHHYLESSPHPVLALPLHQTLEETETPTTVVATLHRDNGGLARLQRAMAELHTTGHPVDLTTTLPPFRPVPLPTYPFQRRHYWLSGRPAAGPSPTARPVGHPFLDTAMELAGTDTVVFTGRLSIQDHPWLAEHAVLGTPVVPAAVFLELVSAAGRELGVPGIAELALHAPLVLAEDAAVEFQLTVTGRAVTLNSRHGDQWTQHATGTLDDTDDERSTVDDPAAKPPPLEGFYERLTAVGVDYGPSFRGLNSAVVHDGGVVAEVALPADRSAGGFALHPALLDAALQAAHLLEVTDELAMPFAFSGVRLRGGATRLRVRVSRVDERTVSLHAQDDAGQPVATVRAVSARPVSADQLASRGPRSDRLFLVDWPELPVERSSEDHRRWVVLGADLPLKADRCDDLSELTDADVVVLPRLAGADAHEAGHATLAFLQDWLAEEKLSTRPLVVLTSGAVASRPDEDVPDLAHAPLWGLVRTLRAEHPEWPVLLADVDGHYESWQALPAAVATALATGETQLAIRAGTAHVPRLAPAATEPGEDRALRTDGTVLITGGSGAIAAHLARHLVTRHGIRSLLLVSRRGDRAPESAALRAELTGLGARVDVVACDVADRAALADVLSGISADRTLTAVFHAAGAVDDGTIRTLTPNQLDTVLAAKLDAALALHDLTAELDLDEFVLFSSLSGVLGGAGQGSYAAANTALDALAHHRHARGLPARSLAWGAWAETGMYARFTKADRTRALRSGLRPLTPDDALALLDVTLRHSHPVLVPAHLDRTRLPATQPILRGIAAAPRPERDGLAERLAGLSDAERPQVLLDLVRSEAATVLGHPSRHGVEPDASFLEVGLDSLMAVELRNRLAAATGLSLPATLAFDQPSSRRVAQYLHARLSGTEESAVDAPVPETVLPAELESLAENELLAAAAEFLDGGGSR</sequence>
<dbReference type="Pfam" id="PF08659">
    <property type="entry name" value="KR"/>
    <property type="match status" value="2"/>
</dbReference>
<dbReference type="InterPro" id="IPR020806">
    <property type="entry name" value="PKS_PP-bd"/>
</dbReference>
<dbReference type="PANTHER" id="PTHR43775">
    <property type="entry name" value="FATTY ACID SYNTHASE"/>
    <property type="match status" value="1"/>
</dbReference>
<dbReference type="PROSITE" id="PS52019">
    <property type="entry name" value="PKS_MFAS_DH"/>
    <property type="match status" value="2"/>
</dbReference>
<feature type="domain" description="Carrier" evidence="11">
    <location>
        <begin position="1616"/>
        <end position="1691"/>
    </location>
</feature>
<feature type="region of interest" description="Disordered" evidence="10">
    <location>
        <begin position="2685"/>
        <end position="2714"/>
    </location>
</feature>
<dbReference type="SUPFAM" id="SSF52151">
    <property type="entry name" value="FabD/lysophospholipase-like"/>
    <property type="match status" value="2"/>
</dbReference>
<dbReference type="PROSITE" id="PS52004">
    <property type="entry name" value="KS3_2"/>
    <property type="match status" value="2"/>
</dbReference>
<dbReference type="CDD" id="cd08956">
    <property type="entry name" value="KR_3_FAS_SDR_x"/>
    <property type="match status" value="2"/>
</dbReference>
<dbReference type="InterPro" id="IPR049552">
    <property type="entry name" value="PKS_DH_N"/>
</dbReference>
<dbReference type="GO" id="GO:0031177">
    <property type="term" value="F:phosphopantetheine binding"/>
    <property type="evidence" value="ECO:0007669"/>
    <property type="project" value="InterPro"/>
</dbReference>
<protein>
    <submittedName>
        <fullName evidence="14">Polyketide synthase</fullName>
    </submittedName>
</protein>
<dbReference type="Gene3D" id="3.10.129.110">
    <property type="entry name" value="Polyketide synthase dehydratase"/>
    <property type="match status" value="2"/>
</dbReference>
<keyword evidence="5" id="KW-0808">Transferase</keyword>
<dbReference type="SUPFAM" id="SSF47336">
    <property type="entry name" value="ACP-like"/>
    <property type="match status" value="2"/>
</dbReference>
<feature type="region of interest" description="C-terminal hotdog fold" evidence="9">
    <location>
        <begin position="2711"/>
        <end position="2844"/>
    </location>
</feature>
<proteinExistence type="predicted"/>
<dbReference type="InterPro" id="IPR016039">
    <property type="entry name" value="Thiolase-like"/>
</dbReference>
<evidence type="ECO:0000313" key="14">
    <source>
        <dbReference type="EMBL" id="GLY91996.1"/>
    </source>
</evidence>
<evidence type="ECO:0000313" key="15">
    <source>
        <dbReference type="Proteomes" id="UP001165074"/>
    </source>
</evidence>
<dbReference type="InterPro" id="IPR015083">
    <property type="entry name" value="NorB/c/GfsB-D-like_docking"/>
</dbReference>
<dbReference type="Pfam" id="PF22953">
    <property type="entry name" value="SpnB_Rossmann"/>
    <property type="match status" value="2"/>
</dbReference>
<dbReference type="SMART" id="SM00826">
    <property type="entry name" value="PKS_DH"/>
    <property type="match status" value="2"/>
</dbReference>
<dbReference type="InterPro" id="IPR049900">
    <property type="entry name" value="PKS_mFAS_DH"/>
</dbReference>
<evidence type="ECO:0000256" key="7">
    <source>
        <dbReference type="ARBA" id="ARBA00023268"/>
    </source>
</evidence>
<name>A0A9W6SE97_9ACTN</name>
<reference evidence="14" key="1">
    <citation type="submission" date="2023-03" db="EMBL/GenBank/DDBJ databases">
        <title>Actinoallomurus iriomotensis NBRC 103684.</title>
        <authorList>
            <person name="Ichikawa N."/>
            <person name="Sato H."/>
            <person name="Tonouchi N."/>
        </authorList>
    </citation>
    <scope>NUCLEOTIDE SEQUENCE</scope>
    <source>
        <strain evidence="14">NBRC 103684</strain>
    </source>
</reference>
<evidence type="ECO:0000259" key="11">
    <source>
        <dbReference type="PROSITE" id="PS50075"/>
    </source>
</evidence>
<dbReference type="InterPro" id="IPR016036">
    <property type="entry name" value="Malonyl_transacylase_ACP-bd"/>
</dbReference>
<keyword evidence="15" id="KW-1185">Reference proteome</keyword>
<dbReference type="GO" id="GO:0006633">
    <property type="term" value="P:fatty acid biosynthetic process"/>
    <property type="evidence" value="ECO:0007669"/>
    <property type="project" value="InterPro"/>
</dbReference>
<evidence type="ECO:0000256" key="1">
    <source>
        <dbReference type="ARBA" id="ARBA00001957"/>
    </source>
</evidence>
<dbReference type="InterPro" id="IPR014043">
    <property type="entry name" value="Acyl_transferase_dom"/>
</dbReference>
<dbReference type="CDD" id="cd00833">
    <property type="entry name" value="PKS"/>
    <property type="match status" value="2"/>
</dbReference>
<feature type="active site" description="Proton acceptor; for dehydratase activity" evidence="9">
    <location>
        <position position="947"/>
    </location>
</feature>
<dbReference type="FunFam" id="1.10.1200.10:FF:000007">
    <property type="entry name" value="Probable polyketide synthase pks17"/>
    <property type="match status" value="2"/>
</dbReference>
<dbReference type="GO" id="GO:0004315">
    <property type="term" value="F:3-oxoacyl-[acyl-carrier-protein] synthase activity"/>
    <property type="evidence" value="ECO:0007669"/>
    <property type="project" value="InterPro"/>
</dbReference>
<dbReference type="InterPro" id="IPR013968">
    <property type="entry name" value="PKS_KR"/>
</dbReference>
<dbReference type="SUPFAM" id="SSF53901">
    <property type="entry name" value="Thiolase-like"/>
    <property type="match status" value="2"/>
</dbReference>
<dbReference type="Proteomes" id="UP001165074">
    <property type="component" value="Unassembled WGS sequence"/>
</dbReference>
<dbReference type="InterPro" id="IPR014030">
    <property type="entry name" value="Ketoacyl_synth_N"/>
</dbReference>
<evidence type="ECO:0000256" key="4">
    <source>
        <dbReference type="ARBA" id="ARBA00022553"/>
    </source>
</evidence>
<dbReference type="InterPro" id="IPR055123">
    <property type="entry name" value="SpnB-like_Rossmann"/>
</dbReference>
<evidence type="ECO:0000256" key="6">
    <source>
        <dbReference type="ARBA" id="ARBA00023194"/>
    </source>
</evidence>
<dbReference type="Gene3D" id="3.30.70.3290">
    <property type="match status" value="2"/>
</dbReference>
<keyword evidence="6" id="KW-0045">Antibiotic biosynthesis</keyword>
<dbReference type="InterPro" id="IPR016035">
    <property type="entry name" value="Acyl_Trfase/lysoPLipase"/>
</dbReference>
<dbReference type="SMART" id="SM00822">
    <property type="entry name" value="PKS_KR"/>
    <property type="match status" value="2"/>
</dbReference>
<dbReference type="GO" id="GO:0004312">
    <property type="term" value="F:fatty acid synthase activity"/>
    <property type="evidence" value="ECO:0007669"/>
    <property type="project" value="TreeGrafter"/>
</dbReference>
<dbReference type="Gene3D" id="3.40.47.10">
    <property type="match status" value="2"/>
</dbReference>
<dbReference type="Pfam" id="PF08990">
    <property type="entry name" value="Docking"/>
    <property type="match status" value="1"/>
</dbReference>
<dbReference type="PANTHER" id="PTHR43775:SF51">
    <property type="entry name" value="INACTIVE PHENOLPHTHIOCEROL SYNTHESIS POLYKETIDE SYNTHASE TYPE I PKS1-RELATED"/>
    <property type="match status" value="1"/>
</dbReference>
<evidence type="ECO:0000256" key="8">
    <source>
        <dbReference type="ARBA" id="ARBA00023315"/>
    </source>
</evidence>
<comment type="caution">
    <text evidence="14">The sequence shown here is derived from an EMBL/GenBank/DDBJ whole genome shotgun (WGS) entry which is preliminary data.</text>
</comment>
<dbReference type="SMART" id="SM00827">
    <property type="entry name" value="PKS_AT"/>
    <property type="match status" value="2"/>
</dbReference>
<dbReference type="SMART" id="SM00825">
    <property type="entry name" value="PKS_KS"/>
    <property type="match status" value="2"/>
</dbReference>
<dbReference type="SUPFAM" id="SSF55048">
    <property type="entry name" value="Probable ACP-binding domain of malonyl-CoA ACP transacylase"/>
    <property type="match status" value="2"/>
</dbReference>
<dbReference type="FunFam" id="3.40.47.10:FF:000019">
    <property type="entry name" value="Polyketide synthase type I"/>
    <property type="match status" value="2"/>
</dbReference>
<evidence type="ECO:0000259" key="13">
    <source>
        <dbReference type="PROSITE" id="PS52019"/>
    </source>
</evidence>
<dbReference type="GO" id="GO:0033068">
    <property type="term" value="P:macrolide biosynthetic process"/>
    <property type="evidence" value="ECO:0007669"/>
    <property type="project" value="UniProtKB-ARBA"/>
</dbReference>
<dbReference type="PROSITE" id="PS50075">
    <property type="entry name" value="CARRIER"/>
    <property type="match status" value="2"/>
</dbReference>
<keyword evidence="3" id="KW-0596">Phosphopantetheine</keyword>
<dbReference type="Pfam" id="PF00698">
    <property type="entry name" value="Acyl_transf_1"/>
    <property type="match status" value="2"/>
</dbReference>
<dbReference type="InterPro" id="IPR006162">
    <property type="entry name" value="Ppantetheine_attach_site"/>
</dbReference>
<gene>
    <name evidence="14" type="ORF">Airi02_099240</name>
</gene>
<feature type="domain" description="Carrier" evidence="11">
    <location>
        <begin position="3300"/>
        <end position="3375"/>
    </location>
</feature>
<dbReference type="SMART" id="SM01294">
    <property type="entry name" value="PKS_PP_betabranch"/>
    <property type="match status" value="2"/>
</dbReference>
<feature type="active site" description="Proton donor; for dehydratase activity" evidence="9">
    <location>
        <position position="2770"/>
    </location>
</feature>
<dbReference type="InterPro" id="IPR032821">
    <property type="entry name" value="PKS_assoc"/>
</dbReference>
<evidence type="ECO:0000256" key="5">
    <source>
        <dbReference type="ARBA" id="ARBA00022679"/>
    </source>
</evidence>
<dbReference type="Pfam" id="PF14765">
    <property type="entry name" value="PS-DH"/>
    <property type="match status" value="2"/>
</dbReference>
<dbReference type="FunFam" id="3.40.366.10:FF:000002">
    <property type="entry name" value="Probable polyketide synthase 2"/>
    <property type="match status" value="2"/>
</dbReference>
<dbReference type="PROSITE" id="PS00606">
    <property type="entry name" value="KS3_1"/>
    <property type="match status" value="2"/>
</dbReference>
<feature type="active site" description="Proton donor; for dehydratase activity" evidence="9">
    <location>
        <position position="1104"/>
    </location>
</feature>
<feature type="region of interest" description="N-terminal hotdog fold" evidence="9">
    <location>
        <begin position="2589"/>
        <end position="2703"/>
    </location>
</feature>
<dbReference type="InterPro" id="IPR020841">
    <property type="entry name" value="PKS_Beta-ketoAc_synthase_dom"/>
</dbReference>
<evidence type="ECO:0000256" key="9">
    <source>
        <dbReference type="PROSITE-ProRule" id="PRU01363"/>
    </source>
</evidence>
<dbReference type="InterPro" id="IPR057326">
    <property type="entry name" value="KR_dom"/>
</dbReference>